<dbReference type="Pfam" id="PF00881">
    <property type="entry name" value="Nitroreductase"/>
    <property type="match status" value="2"/>
</dbReference>
<feature type="domain" description="Nitroreductase" evidence="3">
    <location>
        <begin position="10"/>
        <end position="65"/>
    </location>
</feature>
<dbReference type="InterPro" id="IPR029479">
    <property type="entry name" value="Nitroreductase"/>
</dbReference>
<comment type="similarity">
    <text evidence="1">Belongs to the nitroreductase family.</text>
</comment>
<name>A0ABR4YL39_9BACT</name>
<feature type="domain" description="Nitroreductase" evidence="3">
    <location>
        <begin position="69"/>
        <end position="155"/>
    </location>
</feature>
<sequence length="177" mass="19827">MKFAELAGIRQSVRSYSGKAVEEEKLMQCIETARLSPSANNSQPWRFVVVDEPELRDRIADAAAGMGMNKFVRQAPVIIAVVLEKQNMLSAVGSVIQDKEYRLLDIGIAANQLCLQAAALGLGTCMVGWFDENKVKRLLGVDKKRRIPLLITLGYSDAPVRQKVRKPFEEIYGRNRY</sequence>
<dbReference type="PANTHER" id="PTHR43673:SF10">
    <property type="entry name" value="NADH DEHYDROGENASE_NAD(P)H NITROREDUCTASE XCC3605-RELATED"/>
    <property type="match status" value="1"/>
</dbReference>
<dbReference type="SUPFAM" id="SSF55469">
    <property type="entry name" value="FMN-dependent nitroreductase-like"/>
    <property type="match status" value="1"/>
</dbReference>
<dbReference type="Gene3D" id="3.40.109.10">
    <property type="entry name" value="NADH Oxidase"/>
    <property type="match status" value="1"/>
</dbReference>
<dbReference type="PANTHER" id="PTHR43673">
    <property type="entry name" value="NAD(P)H NITROREDUCTASE YDGI-RELATED"/>
    <property type="match status" value="1"/>
</dbReference>
<gene>
    <name evidence="4" type="ORF">LG35_00410</name>
</gene>
<reference evidence="4 5" key="1">
    <citation type="submission" date="2014-09" db="EMBL/GenBank/DDBJ databases">
        <title>Alistipes sp. 627, sp. nov., a novel member of the family Rikenellaceae isolated from human faeces.</title>
        <authorList>
            <person name="Shkoporov A.N."/>
            <person name="Chaplin A.V."/>
            <person name="Motuzova O.V."/>
            <person name="Kafarskaia L.I."/>
            <person name="Khokhlova E.V."/>
            <person name="Efimov B.A."/>
        </authorList>
    </citation>
    <scope>NUCLEOTIDE SEQUENCE [LARGE SCALE GENOMIC DNA]</scope>
    <source>
        <strain evidence="4 5">627</strain>
    </source>
</reference>
<keyword evidence="2" id="KW-0560">Oxidoreductase</keyword>
<dbReference type="EMBL" id="JRGF01000001">
    <property type="protein sequence ID" value="KHE42966.1"/>
    <property type="molecule type" value="Genomic_DNA"/>
</dbReference>
<protein>
    <submittedName>
        <fullName evidence="4">NAD(P)H nitroreductase</fullName>
    </submittedName>
</protein>
<evidence type="ECO:0000256" key="1">
    <source>
        <dbReference type="ARBA" id="ARBA00007118"/>
    </source>
</evidence>
<organism evidence="4 5">
    <name type="scientific">Alistipes inops</name>
    <dbReference type="NCBI Taxonomy" id="1501391"/>
    <lineage>
        <taxon>Bacteria</taxon>
        <taxon>Pseudomonadati</taxon>
        <taxon>Bacteroidota</taxon>
        <taxon>Bacteroidia</taxon>
        <taxon>Bacteroidales</taxon>
        <taxon>Rikenellaceae</taxon>
        <taxon>Alistipes</taxon>
    </lineage>
</organism>
<comment type="caution">
    <text evidence="4">The sequence shown here is derived from an EMBL/GenBank/DDBJ whole genome shotgun (WGS) entry which is preliminary data.</text>
</comment>
<evidence type="ECO:0000313" key="5">
    <source>
        <dbReference type="Proteomes" id="UP000030889"/>
    </source>
</evidence>
<keyword evidence="5" id="KW-1185">Reference proteome</keyword>
<accession>A0ABR4YL39</accession>
<dbReference type="Proteomes" id="UP000030889">
    <property type="component" value="Unassembled WGS sequence"/>
</dbReference>
<evidence type="ECO:0000256" key="2">
    <source>
        <dbReference type="ARBA" id="ARBA00023002"/>
    </source>
</evidence>
<evidence type="ECO:0000259" key="3">
    <source>
        <dbReference type="Pfam" id="PF00881"/>
    </source>
</evidence>
<proteinExistence type="inferred from homology"/>
<evidence type="ECO:0000313" key="4">
    <source>
        <dbReference type="EMBL" id="KHE42966.1"/>
    </source>
</evidence>
<dbReference type="InterPro" id="IPR000415">
    <property type="entry name" value="Nitroreductase-like"/>
</dbReference>